<evidence type="ECO:0000313" key="4">
    <source>
        <dbReference type="Proteomes" id="UP000438120"/>
    </source>
</evidence>
<dbReference type="GO" id="GO:0005524">
    <property type="term" value="F:ATP binding"/>
    <property type="evidence" value="ECO:0007669"/>
    <property type="project" value="InterPro"/>
</dbReference>
<dbReference type="SMART" id="SM00382">
    <property type="entry name" value="AAA"/>
    <property type="match status" value="1"/>
</dbReference>
<reference evidence="3 4" key="1">
    <citation type="submission" date="2019-08" db="EMBL/GenBank/DDBJ databases">
        <title>In-depth cultivation of the pig gut microbiome towards novel bacterial diversity and tailored functional studies.</title>
        <authorList>
            <person name="Wylensek D."/>
            <person name="Hitch T.C.A."/>
            <person name="Clavel T."/>
        </authorList>
    </citation>
    <scope>NUCLEOTIDE SEQUENCE [LARGE SCALE GENOMIC DNA]</scope>
    <source>
        <strain evidence="3 4">Bifido-178-WT-2B</strain>
    </source>
</reference>
<dbReference type="InterPro" id="IPR009928">
    <property type="entry name" value="DnaI_N"/>
</dbReference>
<dbReference type="InterPro" id="IPR003593">
    <property type="entry name" value="AAA+_ATPase"/>
</dbReference>
<dbReference type="Gene3D" id="3.40.50.300">
    <property type="entry name" value="P-loop containing nucleotide triphosphate hydrolases"/>
    <property type="match status" value="1"/>
</dbReference>
<dbReference type="InterPro" id="IPR027417">
    <property type="entry name" value="P-loop_NTPase"/>
</dbReference>
<feature type="region of interest" description="Disordered" evidence="1">
    <location>
        <begin position="1"/>
        <end position="32"/>
    </location>
</feature>
<dbReference type="Pfam" id="PF01695">
    <property type="entry name" value="IstB_IS21"/>
    <property type="match status" value="1"/>
</dbReference>
<feature type="compositionally biased region" description="Basic and acidic residues" evidence="1">
    <location>
        <begin position="7"/>
        <end position="23"/>
    </location>
</feature>
<evidence type="ECO:0000313" key="3">
    <source>
        <dbReference type="EMBL" id="MST87698.1"/>
    </source>
</evidence>
<dbReference type="NCBIfam" id="NF006505">
    <property type="entry name" value="PRK08939.1"/>
    <property type="match status" value="1"/>
</dbReference>
<name>A0A6A8MFU6_9LACO</name>
<evidence type="ECO:0000256" key="1">
    <source>
        <dbReference type="SAM" id="MobiDB-lite"/>
    </source>
</evidence>
<dbReference type="InterPro" id="IPR002611">
    <property type="entry name" value="IstB_ATP-bd"/>
</dbReference>
<dbReference type="PANTHER" id="PTHR30050:SF8">
    <property type="entry name" value="PRIMOSOMAL PROTEIN DNAI"/>
    <property type="match status" value="1"/>
</dbReference>
<dbReference type="CDD" id="cd00009">
    <property type="entry name" value="AAA"/>
    <property type="match status" value="1"/>
</dbReference>
<dbReference type="Proteomes" id="UP000438120">
    <property type="component" value="Unassembled WGS sequence"/>
</dbReference>
<gene>
    <name evidence="3" type="primary">dnaI</name>
    <name evidence="3" type="ORF">FYJ62_08730</name>
</gene>
<protein>
    <submittedName>
        <fullName evidence="3">Primosomal protein DnaI</fullName>
    </submittedName>
</protein>
<dbReference type="GO" id="GO:0006260">
    <property type="term" value="P:DNA replication"/>
    <property type="evidence" value="ECO:0007669"/>
    <property type="project" value="TreeGrafter"/>
</dbReference>
<dbReference type="SUPFAM" id="SSF52540">
    <property type="entry name" value="P-loop containing nucleoside triphosphate hydrolases"/>
    <property type="match status" value="1"/>
</dbReference>
<comment type="caution">
    <text evidence="3">The sequence shown here is derived from an EMBL/GenBank/DDBJ whole genome shotgun (WGS) entry which is preliminary data.</text>
</comment>
<feature type="domain" description="AAA+ ATPase" evidence="2">
    <location>
        <begin position="158"/>
        <end position="269"/>
    </location>
</feature>
<dbReference type="EMBL" id="VUMX01000028">
    <property type="protein sequence ID" value="MST87698.1"/>
    <property type="molecule type" value="Genomic_DNA"/>
</dbReference>
<keyword evidence="4" id="KW-1185">Reference proteome</keyword>
<accession>A0A6A8MFU6</accession>
<proteinExistence type="predicted"/>
<dbReference type="PANTHER" id="PTHR30050">
    <property type="entry name" value="CHROMOSOMAL REPLICATION INITIATOR PROTEIN DNAA"/>
    <property type="match status" value="1"/>
</dbReference>
<dbReference type="AlphaFoldDB" id="A0A6A8MFU6"/>
<dbReference type="RefSeq" id="WP_154549311.1">
    <property type="nucleotide sequence ID" value="NZ_VUMX01000028.1"/>
</dbReference>
<dbReference type="Pfam" id="PF07319">
    <property type="entry name" value="DnaI_N"/>
    <property type="match status" value="1"/>
</dbReference>
<organism evidence="3 4">
    <name type="scientific">Lactobacillus porci</name>
    <dbReference type="NCBI Taxonomy" id="2012477"/>
    <lineage>
        <taxon>Bacteria</taxon>
        <taxon>Bacillati</taxon>
        <taxon>Bacillota</taxon>
        <taxon>Bacilli</taxon>
        <taxon>Lactobacillales</taxon>
        <taxon>Lactobacillaceae</taxon>
        <taxon>Lactobacillus</taxon>
    </lineage>
</organism>
<evidence type="ECO:0000259" key="2">
    <source>
        <dbReference type="SMART" id="SM00382"/>
    </source>
</evidence>
<sequence>MESIGEMLKKAMADSLKDQERPAGAESAQELADRAIKDPDVQKFLKEHASELSKQAVQDSMTNICEFYLQKTSPVKAIADYQAELFMNGPLIGVRYLPTAAKRQRDEERAAESRIELIDMPKKLRRITLTDLDKGDPGRNAALLAVGKFLDEYEKHHTAKGLYLTGDFGVGKTYIMAGLANRVAKNGGKVIFLHLPTFISGLSSHFSDNSLQREIQRVASCDVLILDDIGAETLSQWSRDDVLGVILQARMDNDLATCFTSNMEMDDLEDHFASTKNAVDPVKAARLMQRVRYLAKEIIVTGRNRRLN</sequence>
<dbReference type="OrthoDB" id="61127at2"/>